<keyword evidence="3" id="KW-0472">Membrane</keyword>
<proteinExistence type="predicted"/>
<accession>A0A6J0BS77</accession>
<feature type="transmembrane region" description="Helical" evidence="3">
    <location>
        <begin position="331"/>
        <end position="356"/>
    </location>
</feature>
<feature type="signal peptide" evidence="4">
    <location>
        <begin position="1"/>
        <end position="25"/>
    </location>
</feature>
<dbReference type="PROSITE" id="PS50157">
    <property type="entry name" value="ZINC_FINGER_C2H2_2"/>
    <property type="match status" value="1"/>
</dbReference>
<keyword evidence="1" id="KW-0863">Zinc-finger</keyword>
<evidence type="ECO:0000313" key="7">
    <source>
        <dbReference type="RefSeq" id="XP_015517152.1"/>
    </source>
</evidence>
<keyword evidence="1" id="KW-0479">Metal-binding</keyword>
<dbReference type="InterPro" id="IPR013087">
    <property type="entry name" value="Znf_C2H2_type"/>
</dbReference>
<feature type="compositionally biased region" description="Polar residues" evidence="2">
    <location>
        <begin position="370"/>
        <end position="387"/>
    </location>
</feature>
<dbReference type="PANTHER" id="PTHR21385">
    <property type="entry name" value="ZINC FINGER PROTEIN-RELATED"/>
    <property type="match status" value="1"/>
</dbReference>
<evidence type="ECO:0000313" key="6">
    <source>
        <dbReference type="Proteomes" id="UP000829291"/>
    </source>
</evidence>
<dbReference type="OrthoDB" id="4507at2759"/>
<feature type="compositionally biased region" description="Basic and acidic residues" evidence="2">
    <location>
        <begin position="389"/>
        <end position="404"/>
    </location>
</feature>
<dbReference type="RefSeq" id="XP_015517152.1">
    <property type="nucleotide sequence ID" value="XM_015661666.2"/>
</dbReference>
<keyword evidence="3" id="KW-0812">Transmembrane</keyword>
<feature type="chain" id="PRO_5026885846" evidence="4">
    <location>
        <begin position="26"/>
        <end position="444"/>
    </location>
</feature>
<feature type="region of interest" description="Disordered" evidence="2">
    <location>
        <begin position="367"/>
        <end position="416"/>
    </location>
</feature>
<name>A0A6J0BS77_NEOLC</name>
<dbReference type="PROSITE" id="PS00028">
    <property type="entry name" value="ZINC_FINGER_C2H2_1"/>
    <property type="match status" value="1"/>
</dbReference>
<evidence type="ECO:0000256" key="4">
    <source>
        <dbReference type="SAM" id="SignalP"/>
    </source>
</evidence>
<dbReference type="InParanoid" id="A0A6J0BS77"/>
<keyword evidence="3" id="KW-1133">Transmembrane helix</keyword>
<keyword evidence="1" id="KW-0862">Zinc</keyword>
<evidence type="ECO:0000256" key="1">
    <source>
        <dbReference type="PROSITE-ProRule" id="PRU00042"/>
    </source>
</evidence>
<dbReference type="GeneID" id="107222340"/>
<evidence type="ECO:0000256" key="3">
    <source>
        <dbReference type="SAM" id="Phobius"/>
    </source>
</evidence>
<evidence type="ECO:0000256" key="2">
    <source>
        <dbReference type="SAM" id="MobiDB-lite"/>
    </source>
</evidence>
<dbReference type="KEGG" id="nlo:107222340"/>
<organism evidence="7">
    <name type="scientific">Neodiprion lecontei</name>
    <name type="common">Redheaded pine sawfly</name>
    <dbReference type="NCBI Taxonomy" id="441921"/>
    <lineage>
        <taxon>Eukaryota</taxon>
        <taxon>Metazoa</taxon>
        <taxon>Ecdysozoa</taxon>
        <taxon>Arthropoda</taxon>
        <taxon>Hexapoda</taxon>
        <taxon>Insecta</taxon>
        <taxon>Pterygota</taxon>
        <taxon>Neoptera</taxon>
        <taxon>Endopterygota</taxon>
        <taxon>Hymenoptera</taxon>
        <taxon>Tenthredinoidea</taxon>
        <taxon>Diprionidae</taxon>
        <taxon>Diprioninae</taxon>
        <taxon>Neodiprion</taxon>
    </lineage>
</organism>
<reference evidence="7" key="1">
    <citation type="submission" date="2025-08" db="UniProtKB">
        <authorList>
            <consortium name="RefSeq"/>
        </authorList>
    </citation>
    <scope>IDENTIFICATION</scope>
    <source>
        <tissue evidence="7">Thorax and Abdomen</tissue>
    </source>
</reference>
<keyword evidence="4" id="KW-0732">Signal</keyword>
<protein>
    <submittedName>
        <fullName evidence="7">Uncharacterized protein LOC107222340</fullName>
    </submittedName>
</protein>
<keyword evidence="6" id="KW-1185">Reference proteome</keyword>
<dbReference type="FunCoup" id="A0A6J0BS77">
    <property type="interactions" value="9"/>
</dbReference>
<dbReference type="GO" id="GO:0008270">
    <property type="term" value="F:zinc ion binding"/>
    <property type="evidence" value="ECO:0007669"/>
    <property type="project" value="UniProtKB-KW"/>
</dbReference>
<dbReference type="PANTHER" id="PTHR21385:SF0">
    <property type="entry name" value="RE51073P"/>
    <property type="match status" value="1"/>
</dbReference>
<dbReference type="AlphaFoldDB" id="A0A6J0BS77"/>
<gene>
    <name evidence="7" type="primary">LOC107222340</name>
</gene>
<feature type="domain" description="C2H2-type" evidence="5">
    <location>
        <begin position="86"/>
        <end position="114"/>
    </location>
</feature>
<dbReference type="Proteomes" id="UP000829291">
    <property type="component" value="Chromosome 5"/>
</dbReference>
<evidence type="ECO:0000259" key="5">
    <source>
        <dbReference type="PROSITE" id="PS50157"/>
    </source>
</evidence>
<sequence>MKTKSLYAEILAVLLLCQIPWPGPSVFKISCPRDSASVVRRIVQKKWIPVLNKYQVELPLECPFHRTRDIFHPQQAAKYQHRPSQWTCGLCGKSFYEERHLDMHFDNRHKGDINIAEDAVCLADYCDIMRCDVLITQDFEGSSIDDSSTINTDIEVWRETTARQTTLAPSTGSRDLARVFGDKFQESQTSGGTNRGTFHHYCDRRDTPENHFTINHQKQKMIGSEDEENNKTHDICDSNHLVDSALPAIDRNQQRLAELQKLKSNCKPEELLKLKIRCEILVRDCIAGLLVNLSVQDFTEVEGELNRAVCWYLTCEKYWEDTRRQQRQIPWHLLFILAMLLSLGMSMCYYIIWILFDSVHEMRADGMSGISHSPHNNRNKEMTSPQHGSKVDQNKKDSKGKLEPGQDTPSAGSAETPDHYIYVAYPPELKRRLLESCYNRTTRL</sequence>